<evidence type="ECO:0000256" key="1">
    <source>
        <dbReference type="ARBA" id="ARBA00023015"/>
    </source>
</evidence>
<dbReference type="InterPro" id="IPR036388">
    <property type="entry name" value="WH-like_DNA-bd_sf"/>
</dbReference>
<dbReference type="Pfam" id="PF00196">
    <property type="entry name" value="GerE"/>
    <property type="match status" value="1"/>
</dbReference>
<dbReference type="PANTHER" id="PTHR44688:SF16">
    <property type="entry name" value="DNA-BINDING TRANSCRIPTIONAL ACTIVATOR DEVR_DOSR"/>
    <property type="match status" value="1"/>
</dbReference>
<accession>A0A7W4LPV3</accession>
<keyword evidence="6" id="KW-1185">Reference proteome</keyword>
<proteinExistence type="predicted"/>
<dbReference type="InterPro" id="IPR059106">
    <property type="entry name" value="WHD_MalT"/>
</dbReference>
<organism evidence="5 6">
    <name type="scientific">Aquipseudomonas ullengensis</name>
    <dbReference type="NCBI Taxonomy" id="2759166"/>
    <lineage>
        <taxon>Bacteria</taxon>
        <taxon>Pseudomonadati</taxon>
        <taxon>Pseudomonadota</taxon>
        <taxon>Gammaproteobacteria</taxon>
        <taxon>Pseudomonadales</taxon>
        <taxon>Pseudomonadaceae</taxon>
        <taxon>Aquipseudomonas</taxon>
    </lineage>
</organism>
<dbReference type="InterPro" id="IPR011990">
    <property type="entry name" value="TPR-like_helical_dom_sf"/>
</dbReference>
<dbReference type="Pfam" id="PF25873">
    <property type="entry name" value="WHD_MalT"/>
    <property type="match status" value="1"/>
</dbReference>
<dbReference type="GO" id="GO:0003677">
    <property type="term" value="F:DNA binding"/>
    <property type="evidence" value="ECO:0007669"/>
    <property type="project" value="UniProtKB-KW"/>
</dbReference>
<evidence type="ECO:0000313" key="5">
    <source>
        <dbReference type="EMBL" id="MBB2497108.1"/>
    </source>
</evidence>
<dbReference type="PROSITE" id="PS50043">
    <property type="entry name" value="HTH_LUXR_2"/>
    <property type="match status" value="1"/>
</dbReference>
<feature type="domain" description="HTH luxR-type" evidence="4">
    <location>
        <begin position="749"/>
        <end position="814"/>
    </location>
</feature>
<dbReference type="PANTHER" id="PTHR44688">
    <property type="entry name" value="DNA-BINDING TRANSCRIPTIONAL ACTIVATOR DEVR_DOSR"/>
    <property type="match status" value="1"/>
</dbReference>
<gene>
    <name evidence="5" type="ORF">H3H51_18955</name>
</gene>
<evidence type="ECO:0000256" key="3">
    <source>
        <dbReference type="ARBA" id="ARBA00023163"/>
    </source>
</evidence>
<dbReference type="SUPFAM" id="SSF46894">
    <property type="entry name" value="C-terminal effector domain of the bipartite response regulators"/>
    <property type="match status" value="1"/>
</dbReference>
<dbReference type="AlphaFoldDB" id="A0A7W4LPV3"/>
<dbReference type="Gene3D" id="1.25.40.10">
    <property type="entry name" value="Tetratricopeptide repeat domain"/>
    <property type="match status" value="1"/>
</dbReference>
<dbReference type="RefSeq" id="WP_183090640.1">
    <property type="nucleotide sequence ID" value="NZ_JACJUD010000007.1"/>
</dbReference>
<comment type="caution">
    <text evidence="5">The sequence shown here is derived from an EMBL/GenBank/DDBJ whole genome shotgun (WGS) entry which is preliminary data.</text>
</comment>
<dbReference type="Proteomes" id="UP000542720">
    <property type="component" value="Unassembled WGS sequence"/>
</dbReference>
<protein>
    <submittedName>
        <fullName evidence="5">ATP-dependent transcriptional regulator</fullName>
    </submittedName>
</protein>
<keyword evidence="2" id="KW-0238">DNA-binding</keyword>
<dbReference type="InterPro" id="IPR000792">
    <property type="entry name" value="Tscrpt_reg_LuxR_C"/>
</dbReference>
<evidence type="ECO:0000256" key="2">
    <source>
        <dbReference type="ARBA" id="ARBA00023125"/>
    </source>
</evidence>
<keyword evidence="3" id="KW-0804">Transcription</keyword>
<reference evidence="5 6" key="1">
    <citation type="submission" date="2020-08" db="EMBL/GenBank/DDBJ databases">
        <authorList>
            <person name="Kim C.M."/>
        </authorList>
    </citation>
    <scope>NUCLEOTIDE SEQUENCE [LARGE SCALE GENOMIC DNA]</scope>
    <source>
        <strain evidence="5 6">UL070</strain>
    </source>
</reference>
<dbReference type="CDD" id="cd06170">
    <property type="entry name" value="LuxR_C_like"/>
    <property type="match status" value="1"/>
</dbReference>
<keyword evidence="1" id="KW-0805">Transcription regulation</keyword>
<dbReference type="PRINTS" id="PR00038">
    <property type="entry name" value="HTHLUXR"/>
</dbReference>
<dbReference type="InterPro" id="IPR016032">
    <property type="entry name" value="Sig_transdc_resp-reg_C-effctor"/>
</dbReference>
<dbReference type="Gene3D" id="1.10.10.10">
    <property type="entry name" value="Winged helix-like DNA-binding domain superfamily/Winged helix DNA-binding domain"/>
    <property type="match status" value="1"/>
</dbReference>
<evidence type="ECO:0000259" key="4">
    <source>
        <dbReference type="PROSITE" id="PS50043"/>
    </source>
</evidence>
<sequence>MLGLGSNRSRVPVHAVQVPVLPAIYLSRQRLIDALAGEQRLSLLCAPAGYGKSTLLCDWLSQRRESTRVVWLSLAGRPFSLGELSAALASALGLAPQSTACELLAFIGKSTETIQIILDDWPDETPSDLDAWIEQLLALPANTLQLRVSCRRRPNWNLPRLALEGELLELGAAELAFSLEEFEGLVTLLVPDIDVDARAELWLKTLGWGAGIRLLLSPAAVGGRIEAGYSPLLREYLEHELLLRLSVQEREILHGVAHLPKVSVELCDQLWDEQGGGFLFKRLLQCQAFLFPIAPQKLWFRMLPAVAQALQDGLSGAALNHLRLRSCRVLSASGHLDEAIEQALSAGQAEVAANYMERLQLSWLLTDQHLSRLLGWMEQLPPQLLESTLRLISLCARALLVSGRLDEAENCLKRFAYFLPQPEPQKNHRLLANWQALLGGLQAHRGNAEAARLQCREAIDQLAAQDWLSRMLCYSTLARVAMVAGDLPEAGQLLHEATELARRQGSLDVEVLINTDRFRLMILQGDLSLAEALLQEDLQRVANTGSQRNPLLGRLLFMQGELLVLLGRQDEGEQVLQAGLQQVRDCSAPFILHGYLMLAEVAARKGQFELARLRMHEGERRMHCGNIDEACYASAIALQHMRVLAFQHCWVQVLPIARTLEERLQGVRPCLSPLQVPSLAQCNQLLLAQAEYHTGDIELAVQRLWRLLEQCELLGFVALAGEVRQVMARIDGKAAAADVAAGSVLVPDGPSVQGGLTPREIAVLKLLAQGMSIREVSSSLFISVNTVKTHAKNINVKLGACRRTQAINSAKAMGVLI</sequence>
<dbReference type="GO" id="GO:0006355">
    <property type="term" value="P:regulation of DNA-templated transcription"/>
    <property type="evidence" value="ECO:0007669"/>
    <property type="project" value="InterPro"/>
</dbReference>
<dbReference type="InterPro" id="IPR041617">
    <property type="entry name" value="TPR_MalT"/>
</dbReference>
<name>A0A7W4LPV3_9GAMM</name>
<evidence type="ECO:0000313" key="6">
    <source>
        <dbReference type="Proteomes" id="UP000542720"/>
    </source>
</evidence>
<dbReference type="Pfam" id="PF17874">
    <property type="entry name" value="TPR_MalT"/>
    <property type="match status" value="1"/>
</dbReference>
<dbReference type="SMART" id="SM00421">
    <property type="entry name" value="HTH_LUXR"/>
    <property type="match status" value="1"/>
</dbReference>
<dbReference type="SUPFAM" id="SSF48452">
    <property type="entry name" value="TPR-like"/>
    <property type="match status" value="1"/>
</dbReference>
<dbReference type="EMBL" id="JACJUD010000007">
    <property type="protein sequence ID" value="MBB2497108.1"/>
    <property type="molecule type" value="Genomic_DNA"/>
</dbReference>